<dbReference type="RefSeq" id="WP_311701882.1">
    <property type="nucleotide sequence ID" value="NZ_JACHVX010000001.1"/>
</dbReference>
<organism evidence="3 4">
    <name type="scientific">Cellulomonas cellasea</name>
    <dbReference type="NCBI Taxonomy" id="43670"/>
    <lineage>
        <taxon>Bacteria</taxon>
        <taxon>Bacillati</taxon>
        <taxon>Actinomycetota</taxon>
        <taxon>Actinomycetes</taxon>
        <taxon>Micrococcales</taxon>
        <taxon>Cellulomonadaceae</taxon>
        <taxon>Cellulomonas</taxon>
    </lineage>
</organism>
<keyword evidence="2" id="KW-0472">Membrane</keyword>
<evidence type="ECO:0000256" key="1">
    <source>
        <dbReference type="SAM" id="MobiDB-lite"/>
    </source>
</evidence>
<sequence length="267" mass="28246">MSDSEHARPLTEPAPGDPAVPGDPTGPTGATEPGTADGTAGTPAKPARGVYQLAGEDFSLAEAIGGWRGVIESALPGLVFVVVYVAVRELQPALIASISVAALAVLVRLVQRTPVTQAFSGILGIGIGVLWAWRTGEAQDFFAYGLWVNVAWCAGALLSVLVRWPAVGVIVSFVRGEDMSWRLDTRPAARALRRRYVWATLLWVGVFGARLAVQVPLYLQGEDAVGWLGTAKLVMGVPLFAAGLYVTWLLVRGSGSPREPSRPPLDP</sequence>
<feature type="transmembrane region" description="Helical" evidence="2">
    <location>
        <begin position="195"/>
        <end position="213"/>
    </location>
</feature>
<dbReference type="InterPro" id="IPR016566">
    <property type="entry name" value="UCP010219"/>
</dbReference>
<protein>
    <recommendedName>
        <fullName evidence="5">DUF3159 domain-containing protein</fullName>
    </recommendedName>
</protein>
<name>A0A7W4Y9T0_9CELL</name>
<feature type="transmembrane region" description="Helical" evidence="2">
    <location>
        <begin position="146"/>
        <end position="174"/>
    </location>
</feature>
<keyword evidence="2" id="KW-0812">Transmembrane</keyword>
<dbReference type="Proteomes" id="UP000518206">
    <property type="component" value="Unassembled WGS sequence"/>
</dbReference>
<feature type="transmembrane region" description="Helical" evidence="2">
    <location>
        <begin position="93"/>
        <end position="110"/>
    </location>
</feature>
<evidence type="ECO:0000313" key="3">
    <source>
        <dbReference type="EMBL" id="MBB2922030.1"/>
    </source>
</evidence>
<dbReference type="Pfam" id="PF11361">
    <property type="entry name" value="DUF3159"/>
    <property type="match status" value="1"/>
</dbReference>
<keyword evidence="2" id="KW-1133">Transmembrane helix</keyword>
<dbReference type="AlphaFoldDB" id="A0A7W4Y9T0"/>
<proteinExistence type="predicted"/>
<feature type="region of interest" description="Disordered" evidence="1">
    <location>
        <begin position="1"/>
        <end position="43"/>
    </location>
</feature>
<gene>
    <name evidence="3" type="ORF">FHR80_000924</name>
</gene>
<reference evidence="3 4" key="1">
    <citation type="submission" date="2020-08" db="EMBL/GenBank/DDBJ databases">
        <title>The Agave Microbiome: Exploring the role of microbial communities in plant adaptations to desert environments.</title>
        <authorList>
            <person name="Partida-Martinez L.P."/>
        </authorList>
    </citation>
    <scope>NUCLEOTIDE SEQUENCE [LARGE SCALE GENOMIC DNA]</scope>
    <source>
        <strain evidence="3 4">RAS26</strain>
    </source>
</reference>
<dbReference type="EMBL" id="JACHVX010000001">
    <property type="protein sequence ID" value="MBB2922030.1"/>
    <property type="molecule type" value="Genomic_DNA"/>
</dbReference>
<comment type="caution">
    <text evidence="3">The sequence shown here is derived from an EMBL/GenBank/DDBJ whole genome shotgun (WGS) entry which is preliminary data.</text>
</comment>
<accession>A0A7W4Y9T0</accession>
<evidence type="ECO:0000256" key="2">
    <source>
        <dbReference type="SAM" id="Phobius"/>
    </source>
</evidence>
<feature type="transmembrane region" description="Helical" evidence="2">
    <location>
        <begin position="233"/>
        <end position="251"/>
    </location>
</feature>
<evidence type="ECO:0000313" key="4">
    <source>
        <dbReference type="Proteomes" id="UP000518206"/>
    </source>
</evidence>
<feature type="transmembrane region" description="Helical" evidence="2">
    <location>
        <begin position="117"/>
        <end position="134"/>
    </location>
</feature>
<reference evidence="3 4" key="2">
    <citation type="submission" date="2020-08" db="EMBL/GenBank/DDBJ databases">
        <authorList>
            <person name="Partida-Martinez L."/>
            <person name="Huntemann M."/>
            <person name="Clum A."/>
            <person name="Wang J."/>
            <person name="Palaniappan K."/>
            <person name="Ritter S."/>
            <person name="Chen I.-M."/>
            <person name="Stamatis D."/>
            <person name="Reddy T."/>
            <person name="O'Malley R."/>
            <person name="Daum C."/>
            <person name="Shapiro N."/>
            <person name="Ivanova N."/>
            <person name="Kyrpides N."/>
            <person name="Woyke T."/>
        </authorList>
    </citation>
    <scope>NUCLEOTIDE SEQUENCE [LARGE SCALE GENOMIC DNA]</scope>
    <source>
        <strain evidence="3 4">RAS26</strain>
    </source>
</reference>
<feature type="compositionally biased region" description="Low complexity" evidence="1">
    <location>
        <begin position="13"/>
        <end position="43"/>
    </location>
</feature>
<evidence type="ECO:0008006" key="5">
    <source>
        <dbReference type="Google" id="ProtNLM"/>
    </source>
</evidence>
<feature type="transmembrane region" description="Helical" evidence="2">
    <location>
        <begin position="69"/>
        <end position="87"/>
    </location>
</feature>